<reference evidence="4" key="1">
    <citation type="submission" date="2023-06" db="EMBL/GenBank/DDBJ databases">
        <title>Genome-scale phylogeny and comparative genomics of the fungal order Sordariales.</title>
        <authorList>
            <consortium name="Lawrence Berkeley National Laboratory"/>
            <person name="Hensen N."/>
            <person name="Bonometti L."/>
            <person name="Westerberg I."/>
            <person name="Brannstrom I.O."/>
            <person name="Guillou S."/>
            <person name="Cros-Aarteil S."/>
            <person name="Calhoun S."/>
            <person name="Haridas S."/>
            <person name="Kuo A."/>
            <person name="Mondo S."/>
            <person name="Pangilinan J."/>
            <person name="Riley R."/>
            <person name="LaButti K."/>
            <person name="Andreopoulos B."/>
            <person name="Lipzen A."/>
            <person name="Chen C."/>
            <person name="Yanf M."/>
            <person name="Daum C."/>
            <person name="Ng V."/>
            <person name="Clum A."/>
            <person name="Steindorff A."/>
            <person name="Ohm R."/>
            <person name="Martin F."/>
            <person name="Silar P."/>
            <person name="Natvig D."/>
            <person name="Lalanne C."/>
            <person name="Gautier V."/>
            <person name="Ament-velasquez S.L."/>
            <person name="Kruys A."/>
            <person name="Hutchinson M.I."/>
            <person name="Powell A.J."/>
            <person name="Barry K."/>
            <person name="Miller A.N."/>
            <person name="Grigoriev I.V."/>
            <person name="Debuchy R."/>
            <person name="Gladieux P."/>
            <person name="Thoren M.H."/>
            <person name="Johannesson H."/>
        </authorList>
    </citation>
    <scope>NUCLEOTIDE SEQUENCE</scope>
    <source>
        <strain evidence="4">SMH3187-1</strain>
    </source>
</reference>
<evidence type="ECO:0000256" key="1">
    <source>
        <dbReference type="SAM" id="MobiDB-lite"/>
    </source>
</evidence>
<dbReference type="GO" id="GO:0005975">
    <property type="term" value="P:carbohydrate metabolic process"/>
    <property type="evidence" value="ECO:0007669"/>
    <property type="project" value="InterPro"/>
</dbReference>
<dbReference type="SUPFAM" id="SSF49899">
    <property type="entry name" value="Concanavalin A-like lectins/glucanases"/>
    <property type="match status" value="1"/>
</dbReference>
<dbReference type="Proteomes" id="UP001172155">
    <property type="component" value="Unassembled WGS sequence"/>
</dbReference>
<protein>
    <submittedName>
        <fullName evidence="4">Glycoside hydrolase family 16 protein</fullName>
    </submittedName>
</protein>
<sequence>MRTSTTALLSLLASSAAALAPPNYPGCKTLWSDSFMGSSGDIPSRANWKTITNFRVNNEVQDYVDSTRNIQISGGGTVQLIPVKDANGRWTSGRLESTYTFTPEAGKVTAVEAVLRFGDNDQSNKKGMWPAFWLLGDSMRHGTPWPQCGEIDIMETVNGSPKAYGTLHCGWMGGGPCNEPIGRATETPLADYGWHRWTVQIDRTNAADWRAERIQWFLDGHVFNTVTGADIGDQAVWSTLAHSPLYIIMNVAVGGNWPGNPDAATLGSWGSMMEVEYVSVFQQQQTSHPRPGRPGGPGWNNEGAV</sequence>
<dbReference type="PANTHER" id="PTHR10963:SF60">
    <property type="entry name" value="GRAM-NEGATIVE BACTERIA-BINDING PROTEIN 1-RELATED"/>
    <property type="match status" value="1"/>
</dbReference>
<dbReference type="PANTHER" id="PTHR10963">
    <property type="entry name" value="GLYCOSYL HYDROLASE-RELATED"/>
    <property type="match status" value="1"/>
</dbReference>
<organism evidence="4 5">
    <name type="scientific">Schizothecium vesticola</name>
    <dbReference type="NCBI Taxonomy" id="314040"/>
    <lineage>
        <taxon>Eukaryota</taxon>
        <taxon>Fungi</taxon>
        <taxon>Dikarya</taxon>
        <taxon>Ascomycota</taxon>
        <taxon>Pezizomycotina</taxon>
        <taxon>Sordariomycetes</taxon>
        <taxon>Sordariomycetidae</taxon>
        <taxon>Sordariales</taxon>
        <taxon>Schizotheciaceae</taxon>
        <taxon>Schizothecium</taxon>
    </lineage>
</organism>
<keyword evidence="5" id="KW-1185">Reference proteome</keyword>
<keyword evidence="4" id="KW-0378">Hydrolase</keyword>
<dbReference type="InterPro" id="IPR050546">
    <property type="entry name" value="Glycosyl_Hydrlase_16"/>
</dbReference>
<keyword evidence="2" id="KW-0732">Signal</keyword>
<dbReference type="InterPro" id="IPR000757">
    <property type="entry name" value="Beta-glucanase-like"/>
</dbReference>
<comment type="caution">
    <text evidence="4">The sequence shown here is derived from an EMBL/GenBank/DDBJ whole genome shotgun (WGS) entry which is preliminary data.</text>
</comment>
<dbReference type="CDD" id="cd02182">
    <property type="entry name" value="GH16_Strep_laminarinase_like"/>
    <property type="match status" value="1"/>
</dbReference>
<evidence type="ECO:0000256" key="2">
    <source>
        <dbReference type="SAM" id="SignalP"/>
    </source>
</evidence>
<dbReference type="Gene3D" id="2.60.120.200">
    <property type="match status" value="1"/>
</dbReference>
<feature type="signal peptide" evidence="2">
    <location>
        <begin position="1"/>
        <end position="18"/>
    </location>
</feature>
<feature type="domain" description="GH16" evidence="3">
    <location>
        <begin position="29"/>
        <end position="286"/>
    </location>
</feature>
<proteinExistence type="predicted"/>
<dbReference type="InterPro" id="IPR013320">
    <property type="entry name" value="ConA-like_dom_sf"/>
</dbReference>
<feature type="chain" id="PRO_5041454820" evidence="2">
    <location>
        <begin position="19"/>
        <end position="305"/>
    </location>
</feature>
<dbReference type="Pfam" id="PF26113">
    <property type="entry name" value="GH16_XgeA"/>
    <property type="match status" value="1"/>
</dbReference>
<dbReference type="GO" id="GO:0004553">
    <property type="term" value="F:hydrolase activity, hydrolyzing O-glycosyl compounds"/>
    <property type="evidence" value="ECO:0007669"/>
    <property type="project" value="InterPro"/>
</dbReference>
<gene>
    <name evidence="4" type="ORF">B0T18DRAFT_318587</name>
</gene>
<feature type="region of interest" description="Disordered" evidence="1">
    <location>
        <begin position="283"/>
        <end position="305"/>
    </location>
</feature>
<evidence type="ECO:0000259" key="3">
    <source>
        <dbReference type="PROSITE" id="PS51762"/>
    </source>
</evidence>
<name>A0AA40K969_9PEZI</name>
<dbReference type="PROSITE" id="PS51762">
    <property type="entry name" value="GH16_2"/>
    <property type="match status" value="1"/>
</dbReference>
<accession>A0AA40K969</accession>
<evidence type="ECO:0000313" key="4">
    <source>
        <dbReference type="EMBL" id="KAK0750764.1"/>
    </source>
</evidence>
<dbReference type="AlphaFoldDB" id="A0AA40K969"/>
<evidence type="ECO:0000313" key="5">
    <source>
        <dbReference type="Proteomes" id="UP001172155"/>
    </source>
</evidence>
<dbReference type="EMBL" id="JAUKUD010000002">
    <property type="protein sequence ID" value="KAK0750764.1"/>
    <property type="molecule type" value="Genomic_DNA"/>
</dbReference>